<comment type="caution">
    <text evidence="9">The sequence shown here is derived from an EMBL/GenBank/DDBJ whole genome shotgun (WGS) entry which is preliminary data.</text>
</comment>
<keyword evidence="10" id="KW-1185">Reference proteome</keyword>
<dbReference type="PANTHER" id="PTHR22776:SF25">
    <property type="entry name" value="CKLF-LIKE MARVEL TRANSMEMBRANE DOMAIN-CONTAINING PROTEIN 6"/>
    <property type="match status" value="1"/>
</dbReference>
<evidence type="ECO:0000256" key="5">
    <source>
        <dbReference type="PROSITE-ProRule" id="PRU00581"/>
    </source>
</evidence>
<evidence type="ECO:0000256" key="6">
    <source>
        <dbReference type="SAM" id="MobiDB-lite"/>
    </source>
</evidence>
<dbReference type="PANTHER" id="PTHR22776">
    <property type="entry name" value="MARVEL-CONTAINING POTENTIAL LIPID RAFT-ASSOCIATED PROTEIN"/>
    <property type="match status" value="1"/>
</dbReference>
<evidence type="ECO:0000313" key="9">
    <source>
        <dbReference type="EMBL" id="KAG7473061.1"/>
    </source>
</evidence>
<name>A0AAV6PRD0_SOLSE</name>
<feature type="region of interest" description="Disordered" evidence="6">
    <location>
        <begin position="173"/>
        <end position="198"/>
    </location>
</feature>
<evidence type="ECO:0000256" key="2">
    <source>
        <dbReference type="ARBA" id="ARBA00022692"/>
    </source>
</evidence>
<evidence type="ECO:0000256" key="1">
    <source>
        <dbReference type="ARBA" id="ARBA00004141"/>
    </source>
</evidence>
<comment type="subcellular location">
    <subcellularLocation>
        <location evidence="1">Membrane</location>
        <topology evidence="1">Multi-pass membrane protein</topology>
    </subcellularLocation>
</comment>
<feature type="transmembrane region" description="Helical" evidence="7">
    <location>
        <begin position="142"/>
        <end position="161"/>
    </location>
</feature>
<accession>A0AAV6PRD0</accession>
<evidence type="ECO:0000313" key="10">
    <source>
        <dbReference type="Proteomes" id="UP000693946"/>
    </source>
</evidence>
<evidence type="ECO:0000256" key="7">
    <source>
        <dbReference type="SAM" id="Phobius"/>
    </source>
</evidence>
<evidence type="ECO:0000256" key="3">
    <source>
        <dbReference type="ARBA" id="ARBA00022989"/>
    </source>
</evidence>
<sequence>MVKRRRKRRRKTIMASEVYSPTTAPNPTTSWCLIPSEHLDQARFVVKLTQVLFSSVAFLLEEVVSSCSSCFALYLFEFVTCTAFLFTLLLLILLSTSLHTTFGITCWPSLDFCYTTAVAVLFFVSSIIFASDNNGSTLEKSAVAFGFLATLAFVVDVVIFYKRRGFPFLSGGKAESSNGGPVTAEAPAEKERLNADGE</sequence>
<feature type="compositionally biased region" description="Basic and acidic residues" evidence="6">
    <location>
        <begin position="187"/>
        <end position="198"/>
    </location>
</feature>
<dbReference type="Pfam" id="PF01284">
    <property type="entry name" value="MARVEL"/>
    <property type="match status" value="1"/>
</dbReference>
<keyword evidence="3 7" id="KW-1133">Transmembrane helix</keyword>
<dbReference type="GO" id="GO:0016020">
    <property type="term" value="C:membrane"/>
    <property type="evidence" value="ECO:0007669"/>
    <property type="project" value="UniProtKB-SubCell"/>
</dbReference>
<dbReference type="AlphaFoldDB" id="A0AAV6PRD0"/>
<keyword evidence="2 5" id="KW-0812">Transmembrane</keyword>
<feature type="domain" description="MARVEL" evidence="8">
    <location>
        <begin position="38"/>
        <end position="165"/>
    </location>
</feature>
<dbReference type="EMBL" id="JAGKHQ010000067">
    <property type="protein sequence ID" value="KAG7473061.1"/>
    <property type="molecule type" value="Genomic_DNA"/>
</dbReference>
<gene>
    <name evidence="9" type="ORF">JOB18_013789</name>
</gene>
<reference evidence="9 10" key="1">
    <citation type="journal article" date="2021" name="Sci. Rep.">
        <title>Chromosome anchoring in Senegalese sole (Solea senegalensis) reveals sex-associated markers and genome rearrangements in flatfish.</title>
        <authorList>
            <person name="Guerrero-Cozar I."/>
            <person name="Gomez-Garrido J."/>
            <person name="Berbel C."/>
            <person name="Martinez-Blanch J.F."/>
            <person name="Alioto T."/>
            <person name="Claros M.G."/>
            <person name="Gagnaire P.A."/>
            <person name="Manchado M."/>
        </authorList>
    </citation>
    <scope>NUCLEOTIDE SEQUENCE [LARGE SCALE GENOMIC DNA]</scope>
    <source>
        <strain evidence="9">Sse05_10M</strain>
    </source>
</reference>
<protein>
    <submittedName>
        <fullName evidence="9">CKLF-like MARVEL transmembrane domain-containing protein 6</fullName>
    </submittedName>
</protein>
<feature type="transmembrane region" description="Helical" evidence="7">
    <location>
        <begin position="106"/>
        <end position="130"/>
    </location>
</feature>
<organism evidence="9 10">
    <name type="scientific">Solea senegalensis</name>
    <name type="common">Senegalese sole</name>
    <dbReference type="NCBI Taxonomy" id="28829"/>
    <lineage>
        <taxon>Eukaryota</taxon>
        <taxon>Metazoa</taxon>
        <taxon>Chordata</taxon>
        <taxon>Craniata</taxon>
        <taxon>Vertebrata</taxon>
        <taxon>Euteleostomi</taxon>
        <taxon>Actinopterygii</taxon>
        <taxon>Neopterygii</taxon>
        <taxon>Teleostei</taxon>
        <taxon>Neoteleostei</taxon>
        <taxon>Acanthomorphata</taxon>
        <taxon>Carangaria</taxon>
        <taxon>Pleuronectiformes</taxon>
        <taxon>Pleuronectoidei</taxon>
        <taxon>Soleidae</taxon>
        <taxon>Solea</taxon>
    </lineage>
</organism>
<evidence type="ECO:0000256" key="4">
    <source>
        <dbReference type="ARBA" id="ARBA00023136"/>
    </source>
</evidence>
<feature type="transmembrane region" description="Helical" evidence="7">
    <location>
        <begin position="72"/>
        <end position="94"/>
    </location>
</feature>
<evidence type="ECO:0000259" key="8">
    <source>
        <dbReference type="PROSITE" id="PS51225"/>
    </source>
</evidence>
<keyword evidence="4 5" id="KW-0472">Membrane</keyword>
<dbReference type="InterPro" id="IPR050578">
    <property type="entry name" value="MARVEL-CKLF_proteins"/>
</dbReference>
<dbReference type="InterPro" id="IPR008253">
    <property type="entry name" value="Marvel"/>
</dbReference>
<proteinExistence type="predicted"/>
<dbReference type="Proteomes" id="UP000693946">
    <property type="component" value="Unassembled WGS sequence"/>
</dbReference>
<dbReference type="PROSITE" id="PS51225">
    <property type="entry name" value="MARVEL"/>
    <property type="match status" value="1"/>
</dbReference>